<proteinExistence type="inferred from homology"/>
<comment type="subcellular location">
    <subcellularLocation>
        <location evidence="1">Golgi apparatus membrane</location>
        <topology evidence="1">Single-pass type IV membrane protein</topology>
    </subcellularLocation>
</comment>
<evidence type="ECO:0000313" key="10">
    <source>
        <dbReference type="EMBL" id="KAG0152560.1"/>
    </source>
</evidence>
<comment type="caution">
    <text evidence="10">The sequence shown here is derived from an EMBL/GenBank/DDBJ whole genome shotgun (WGS) entry which is preliminary data.</text>
</comment>
<accession>A0A9P6TIA5</accession>
<dbReference type="GO" id="GO:0005484">
    <property type="term" value="F:SNAP receptor activity"/>
    <property type="evidence" value="ECO:0007669"/>
    <property type="project" value="TreeGrafter"/>
</dbReference>
<organism evidence="10 11">
    <name type="scientific">Cronartium quercuum f. sp. fusiforme G11</name>
    <dbReference type="NCBI Taxonomy" id="708437"/>
    <lineage>
        <taxon>Eukaryota</taxon>
        <taxon>Fungi</taxon>
        <taxon>Dikarya</taxon>
        <taxon>Basidiomycota</taxon>
        <taxon>Pucciniomycotina</taxon>
        <taxon>Pucciniomycetes</taxon>
        <taxon>Pucciniales</taxon>
        <taxon>Coleosporiaceae</taxon>
        <taxon>Cronartium</taxon>
    </lineage>
</organism>
<evidence type="ECO:0000256" key="6">
    <source>
        <dbReference type="ARBA" id="ARBA00022989"/>
    </source>
</evidence>
<dbReference type="AlphaFoldDB" id="A0A9P6TIA5"/>
<keyword evidence="8 9" id="KW-0472">Membrane</keyword>
<evidence type="ECO:0000313" key="11">
    <source>
        <dbReference type="Proteomes" id="UP000886653"/>
    </source>
</evidence>
<dbReference type="Pfam" id="PF12352">
    <property type="entry name" value="V-SNARE_C"/>
    <property type="match status" value="1"/>
</dbReference>
<name>A0A9P6TIA5_9BASI</name>
<protein>
    <recommendedName>
        <fullName evidence="12">Golgi SNAP receptor complex member 1</fullName>
    </recommendedName>
</protein>
<sequence>MLHSPVEADIVIRSRIGPRISQMEKPPPPPPISHIAIRPSHIKSQFKPLTFINRGRHSVVRSVRTLENTLESQITTYAKLCTSVSTAYSSNGTLNDATVAESREVEGQIEDGLKQLSLLVDQMLRLLETTSPAPTSSMQHASTRHKEILADYERDFIRTRTSLREAEQRASLLSSVRSEISSFKSQQALSNDDRHLADRDRINTSHRLADDVLNQAYETRYEFSRQRNSIMGSNTRMGGVIASIPGVNSLVGMINSRRRRDTMILATVAGTCTFLLLLFTFR</sequence>
<evidence type="ECO:0000256" key="1">
    <source>
        <dbReference type="ARBA" id="ARBA00004409"/>
    </source>
</evidence>
<dbReference type="InterPro" id="IPR023601">
    <property type="entry name" value="Golgi_SNAP_su1"/>
</dbReference>
<gene>
    <name evidence="10" type="ORF">CROQUDRAFT_103026</name>
</gene>
<comment type="similarity">
    <text evidence="2">Belongs to the GOSR1 family.</text>
</comment>
<dbReference type="GO" id="GO:0005797">
    <property type="term" value="C:Golgi medial cisterna"/>
    <property type="evidence" value="ECO:0007669"/>
    <property type="project" value="TreeGrafter"/>
</dbReference>
<dbReference type="GO" id="GO:0015031">
    <property type="term" value="P:protein transport"/>
    <property type="evidence" value="ECO:0007669"/>
    <property type="project" value="UniProtKB-KW"/>
</dbReference>
<keyword evidence="11" id="KW-1185">Reference proteome</keyword>
<keyword evidence="3" id="KW-0813">Transport</keyword>
<dbReference type="EMBL" id="MU167208">
    <property type="protein sequence ID" value="KAG0152560.1"/>
    <property type="molecule type" value="Genomic_DNA"/>
</dbReference>
<dbReference type="GO" id="GO:0006906">
    <property type="term" value="P:vesicle fusion"/>
    <property type="evidence" value="ECO:0007669"/>
    <property type="project" value="TreeGrafter"/>
</dbReference>
<evidence type="ECO:0000256" key="8">
    <source>
        <dbReference type="ARBA" id="ARBA00023136"/>
    </source>
</evidence>
<evidence type="ECO:0000256" key="4">
    <source>
        <dbReference type="ARBA" id="ARBA00022692"/>
    </source>
</evidence>
<reference evidence="10" key="1">
    <citation type="submission" date="2013-11" db="EMBL/GenBank/DDBJ databases">
        <title>Genome sequence of the fusiform rust pathogen reveals effectors for host alternation and coevolution with pine.</title>
        <authorList>
            <consortium name="DOE Joint Genome Institute"/>
            <person name="Smith K."/>
            <person name="Pendleton A."/>
            <person name="Kubisiak T."/>
            <person name="Anderson C."/>
            <person name="Salamov A."/>
            <person name="Aerts A."/>
            <person name="Riley R."/>
            <person name="Clum A."/>
            <person name="Lindquist E."/>
            <person name="Ence D."/>
            <person name="Campbell M."/>
            <person name="Kronenberg Z."/>
            <person name="Feau N."/>
            <person name="Dhillon B."/>
            <person name="Hamelin R."/>
            <person name="Burleigh J."/>
            <person name="Smith J."/>
            <person name="Yandell M."/>
            <person name="Nelson C."/>
            <person name="Grigoriev I."/>
            <person name="Davis J."/>
        </authorList>
    </citation>
    <scope>NUCLEOTIDE SEQUENCE</scope>
    <source>
        <strain evidence="10">G11</strain>
    </source>
</reference>
<feature type="transmembrane region" description="Helical" evidence="9">
    <location>
        <begin position="263"/>
        <end position="281"/>
    </location>
</feature>
<dbReference type="Proteomes" id="UP000886653">
    <property type="component" value="Unassembled WGS sequence"/>
</dbReference>
<dbReference type="GO" id="GO:0006888">
    <property type="term" value="P:endoplasmic reticulum to Golgi vesicle-mediated transport"/>
    <property type="evidence" value="ECO:0007669"/>
    <property type="project" value="InterPro"/>
</dbReference>
<dbReference type="GO" id="GO:0031201">
    <property type="term" value="C:SNARE complex"/>
    <property type="evidence" value="ECO:0007669"/>
    <property type="project" value="TreeGrafter"/>
</dbReference>
<dbReference type="GO" id="GO:0000139">
    <property type="term" value="C:Golgi membrane"/>
    <property type="evidence" value="ECO:0007669"/>
    <property type="project" value="UniProtKB-SubCell"/>
</dbReference>
<keyword evidence="4 9" id="KW-0812">Transmembrane</keyword>
<keyword evidence="7" id="KW-0333">Golgi apparatus</keyword>
<dbReference type="PANTHER" id="PTHR21094:SF2">
    <property type="entry name" value="GOLGI SNAP RECEPTOR COMPLEX MEMBER 1"/>
    <property type="match status" value="1"/>
</dbReference>
<evidence type="ECO:0000256" key="3">
    <source>
        <dbReference type="ARBA" id="ARBA00022448"/>
    </source>
</evidence>
<dbReference type="PANTHER" id="PTHR21094">
    <property type="entry name" value="GOS-28 SNARE- RELATED"/>
    <property type="match status" value="1"/>
</dbReference>
<keyword evidence="6 9" id="KW-1133">Transmembrane helix</keyword>
<evidence type="ECO:0000256" key="7">
    <source>
        <dbReference type="ARBA" id="ARBA00023034"/>
    </source>
</evidence>
<evidence type="ECO:0000256" key="5">
    <source>
        <dbReference type="ARBA" id="ARBA00022927"/>
    </source>
</evidence>
<evidence type="ECO:0000256" key="2">
    <source>
        <dbReference type="ARBA" id="ARBA00008473"/>
    </source>
</evidence>
<dbReference type="GO" id="GO:0048219">
    <property type="term" value="P:inter-Golgi cisterna vesicle-mediated transport"/>
    <property type="evidence" value="ECO:0007669"/>
    <property type="project" value="TreeGrafter"/>
</dbReference>
<dbReference type="OrthoDB" id="422156at2759"/>
<dbReference type="GO" id="GO:0005801">
    <property type="term" value="C:cis-Golgi network"/>
    <property type="evidence" value="ECO:0007669"/>
    <property type="project" value="InterPro"/>
</dbReference>
<keyword evidence="5" id="KW-0653">Protein transport</keyword>
<evidence type="ECO:0000256" key="9">
    <source>
        <dbReference type="SAM" id="Phobius"/>
    </source>
</evidence>
<evidence type="ECO:0008006" key="12">
    <source>
        <dbReference type="Google" id="ProtNLM"/>
    </source>
</evidence>